<dbReference type="InterPro" id="IPR036259">
    <property type="entry name" value="MFS_trans_sf"/>
</dbReference>
<dbReference type="PANTHER" id="PTHR43528:SF1">
    <property type="entry name" value="ALPHA-KETOGLUTARATE PERMEASE"/>
    <property type="match status" value="1"/>
</dbReference>
<keyword evidence="3" id="KW-1003">Cell membrane</keyword>
<comment type="subcellular location">
    <subcellularLocation>
        <location evidence="1">Cell membrane</location>
        <topology evidence="1">Multi-pass membrane protein</topology>
    </subcellularLocation>
</comment>
<feature type="transmembrane region" description="Helical" evidence="8">
    <location>
        <begin position="21"/>
        <end position="45"/>
    </location>
</feature>
<feature type="transmembrane region" description="Helical" evidence="8">
    <location>
        <begin position="144"/>
        <end position="165"/>
    </location>
</feature>
<keyword evidence="2" id="KW-0813">Transport</keyword>
<feature type="transmembrane region" description="Helical" evidence="8">
    <location>
        <begin position="57"/>
        <end position="76"/>
    </location>
</feature>
<dbReference type="PANTHER" id="PTHR43528">
    <property type="entry name" value="ALPHA-KETOGLUTARATE PERMEASE"/>
    <property type="match status" value="1"/>
</dbReference>
<keyword evidence="7 8" id="KW-0472">Membrane</keyword>
<protein>
    <submittedName>
        <fullName evidence="9">Putative MFS transporter</fullName>
    </submittedName>
</protein>
<dbReference type="STRING" id="632772.ROP_71170"/>
<dbReference type="InterPro" id="IPR051084">
    <property type="entry name" value="H+-coupled_symporters"/>
</dbReference>
<organism evidence="9 10">
    <name type="scientific">Rhodococcus opacus (strain B4)</name>
    <dbReference type="NCBI Taxonomy" id="632772"/>
    <lineage>
        <taxon>Bacteria</taxon>
        <taxon>Bacillati</taxon>
        <taxon>Actinomycetota</taxon>
        <taxon>Actinomycetes</taxon>
        <taxon>Mycobacteriales</taxon>
        <taxon>Nocardiaceae</taxon>
        <taxon>Rhodococcus</taxon>
    </lineage>
</organism>
<dbReference type="Pfam" id="PF00083">
    <property type="entry name" value="Sugar_tr"/>
    <property type="match status" value="1"/>
</dbReference>
<dbReference type="GO" id="GO:0005886">
    <property type="term" value="C:plasma membrane"/>
    <property type="evidence" value="ECO:0007669"/>
    <property type="project" value="UniProtKB-SubCell"/>
</dbReference>
<accession>C1B5V3</accession>
<dbReference type="SUPFAM" id="SSF103473">
    <property type="entry name" value="MFS general substrate transporter"/>
    <property type="match status" value="1"/>
</dbReference>
<dbReference type="KEGG" id="rop:ROP_71170"/>
<keyword evidence="4 8" id="KW-0812">Transmembrane</keyword>
<evidence type="ECO:0000256" key="6">
    <source>
        <dbReference type="ARBA" id="ARBA00022989"/>
    </source>
</evidence>
<dbReference type="Gene3D" id="1.20.1250.20">
    <property type="entry name" value="MFS general substrate transporter like domains"/>
    <property type="match status" value="1"/>
</dbReference>
<dbReference type="GO" id="GO:0015293">
    <property type="term" value="F:symporter activity"/>
    <property type="evidence" value="ECO:0007669"/>
    <property type="project" value="UniProtKB-KW"/>
</dbReference>
<evidence type="ECO:0000256" key="2">
    <source>
        <dbReference type="ARBA" id="ARBA00022448"/>
    </source>
</evidence>
<evidence type="ECO:0000313" key="10">
    <source>
        <dbReference type="Proteomes" id="UP000002212"/>
    </source>
</evidence>
<evidence type="ECO:0000256" key="3">
    <source>
        <dbReference type="ARBA" id="ARBA00022475"/>
    </source>
</evidence>
<dbReference type="PATRIC" id="fig|632772.20.peg.7424"/>
<gene>
    <name evidence="9" type="ordered locus">ROP_71170</name>
</gene>
<feature type="transmembrane region" description="Helical" evidence="8">
    <location>
        <begin position="88"/>
        <end position="109"/>
    </location>
</feature>
<keyword evidence="5" id="KW-0769">Symport</keyword>
<sequence>MKNERPRQLPLLRARTRQAAAIFLMLVPVTMGMYFITAYLAKFLSHAGVATKEQVTGYVPIFTVYLILIILVSGFLADRFGGLRILRIGYVTLAVCTLPVIIGLSTGVVPILPGALLYLTVLGSVTGPFAMVGPQLFPPAVRAVGVGLPSMLSVALFGGTFPLIAEGLTAAGNSGAIPWYIGGGAVLGLVGNILVRKSDLVHDSDTQDESREIRQRTAR</sequence>
<proteinExistence type="predicted"/>
<feature type="transmembrane region" description="Helical" evidence="8">
    <location>
        <begin position="177"/>
        <end position="195"/>
    </location>
</feature>
<evidence type="ECO:0000256" key="8">
    <source>
        <dbReference type="SAM" id="Phobius"/>
    </source>
</evidence>
<evidence type="ECO:0000313" key="9">
    <source>
        <dbReference type="EMBL" id="BAH55364.1"/>
    </source>
</evidence>
<feature type="transmembrane region" description="Helical" evidence="8">
    <location>
        <begin position="115"/>
        <end position="132"/>
    </location>
</feature>
<evidence type="ECO:0000256" key="4">
    <source>
        <dbReference type="ARBA" id="ARBA00022692"/>
    </source>
</evidence>
<evidence type="ECO:0000256" key="7">
    <source>
        <dbReference type="ARBA" id="ARBA00023136"/>
    </source>
</evidence>
<evidence type="ECO:0000256" key="5">
    <source>
        <dbReference type="ARBA" id="ARBA00022847"/>
    </source>
</evidence>
<name>C1B5V3_RHOOB</name>
<dbReference type="EMBL" id="AP011115">
    <property type="protein sequence ID" value="BAH55364.1"/>
    <property type="molecule type" value="Genomic_DNA"/>
</dbReference>
<dbReference type="RefSeq" id="WP_015890783.1">
    <property type="nucleotide sequence ID" value="NC_012522.1"/>
</dbReference>
<dbReference type="HOGENOM" id="CLU_1260628_0_0_11"/>
<keyword evidence="6 8" id="KW-1133">Transmembrane helix</keyword>
<dbReference type="Proteomes" id="UP000002212">
    <property type="component" value="Chromosome"/>
</dbReference>
<evidence type="ECO:0000256" key="1">
    <source>
        <dbReference type="ARBA" id="ARBA00004651"/>
    </source>
</evidence>
<dbReference type="InterPro" id="IPR005828">
    <property type="entry name" value="MFS_sugar_transport-like"/>
</dbReference>
<reference evidence="9 10" key="1">
    <citation type="submission" date="2009-03" db="EMBL/GenBank/DDBJ databases">
        <title>Comparison of the complete genome sequences of Rhodococcus erythropolis PR4 and Rhodococcus opacus B4.</title>
        <authorList>
            <person name="Takarada H."/>
            <person name="Sekine M."/>
            <person name="Hosoyama A."/>
            <person name="Yamada R."/>
            <person name="Fujisawa T."/>
            <person name="Omata S."/>
            <person name="Shimizu A."/>
            <person name="Tsukatani N."/>
            <person name="Tanikawa S."/>
            <person name="Fujita N."/>
            <person name="Harayama S."/>
        </authorList>
    </citation>
    <scope>NUCLEOTIDE SEQUENCE [LARGE SCALE GENOMIC DNA]</scope>
    <source>
        <strain evidence="9 10">B4</strain>
    </source>
</reference>
<dbReference type="AlphaFoldDB" id="C1B5V3"/>